<dbReference type="GO" id="GO:0005524">
    <property type="term" value="F:ATP binding"/>
    <property type="evidence" value="ECO:0007669"/>
    <property type="project" value="UniProtKB-KW"/>
</dbReference>
<keyword evidence="3" id="KW-0547">Nucleotide-binding</keyword>
<protein>
    <submittedName>
        <fullName evidence="6">ATP-binding cassette domain-containing protein</fullName>
    </submittedName>
</protein>
<comment type="similarity">
    <text evidence="1">Belongs to the ABC transporter superfamily.</text>
</comment>
<dbReference type="Proteomes" id="UP000465035">
    <property type="component" value="Chromosome"/>
</dbReference>
<dbReference type="InterPro" id="IPR017871">
    <property type="entry name" value="ABC_transporter-like_CS"/>
</dbReference>
<proteinExistence type="inferred from homology"/>
<sequence>MLKVTDVNTFIGRKRIVKNVSFQVNSGAIVGLIGPNGAGKTTIMKTILGLTKFTGGISVSDELVTENNHNALSKVGALIEYPAIYPFLTGSQNLELYSYDKQDVTNIVSMLQMDAYINNKAKGYSLGMKQKLGIAIALLNHPKLIILDEPMNGLDVEATIGVRKIIKQYAKQGTAFLISSHILSELQKVMTRVVLINDGHVIVNRDIETFNQISRQKYKLSTERDKLAMQLLESNHISISNNTDNFLVKKEDLFRAQDILYQNKIHLKEILPAEANFEQLIVSILEKQRRQQHEE</sequence>
<dbReference type="SMART" id="SM00382">
    <property type="entry name" value="AAA"/>
    <property type="match status" value="1"/>
</dbReference>
<dbReference type="SMR" id="A0A6P1EC38"/>
<dbReference type="InterPro" id="IPR003439">
    <property type="entry name" value="ABC_transporter-like_ATP-bd"/>
</dbReference>
<dbReference type="PANTHER" id="PTHR43335:SF4">
    <property type="entry name" value="ABC TRANSPORTER, ATP-BINDING PROTEIN"/>
    <property type="match status" value="1"/>
</dbReference>
<organism evidence="6 7">
    <name type="scientific">Lentilactobacillus hilgardii</name>
    <name type="common">Lactobacillus hilgardii</name>
    <dbReference type="NCBI Taxonomy" id="1588"/>
    <lineage>
        <taxon>Bacteria</taxon>
        <taxon>Bacillati</taxon>
        <taxon>Bacillota</taxon>
        <taxon>Bacilli</taxon>
        <taxon>Lactobacillales</taxon>
        <taxon>Lactobacillaceae</taxon>
        <taxon>Lentilactobacillus</taxon>
    </lineage>
</organism>
<evidence type="ECO:0000256" key="4">
    <source>
        <dbReference type="ARBA" id="ARBA00022840"/>
    </source>
</evidence>
<dbReference type="PANTHER" id="PTHR43335">
    <property type="entry name" value="ABC TRANSPORTER, ATP-BINDING PROTEIN"/>
    <property type="match status" value="1"/>
</dbReference>
<dbReference type="PROSITE" id="PS50893">
    <property type="entry name" value="ABC_TRANSPORTER_2"/>
    <property type="match status" value="1"/>
</dbReference>
<keyword evidence="4 6" id="KW-0067">ATP-binding</keyword>
<accession>A0A6P1EC38</accession>
<dbReference type="GeneID" id="69059438"/>
<dbReference type="InterPro" id="IPR027417">
    <property type="entry name" value="P-loop_NTPase"/>
</dbReference>
<evidence type="ECO:0000313" key="7">
    <source>
        <dbReference type="Proteomes" id="UP000465035"/>
    </source>
</evidence>
<dbReference type="Gene3D" id="3.40.50.300">
    <property type="entry name" value="P-loop containing nucleotide triphosphate hydrolases"/>
    <property type="match status" value="1"/>
</dbReference>
<evidence type="ECO:0000256" key="3">
    <source>
        <dbReference type="ARBA" id="ARBA00022741"/>
    </source>
</evidence>
<evidence type="ECO:0000313" key="6">
    <source>
        <dbReference type="EMBL" id="QHB53175.1"/>
    </source>
</evidence>
<dbReference type="AlphaFoldDB" id="A0A6P1EC38"/>
<dbReference type="EMBL" id="CP047121">
    <property type="protein sequence ID" value="QHB53175.1"/>
    <property type="molecule type" value="Genomic_DNA"/>
</dbReference>
<dbReference type="PROSITE" id="PS00211">
    <property type="entry name" value="ABC_TRANSPORTER_1"/>
    <property type="match status" value="1"/>
</dbReference>
<feature type="domain" description="ABC transporter" evidence="5">
    <location>
        <begin position="2"/>
        <end position="223"/>
    </location>
</feature>
<gene>
    <name evidence="6" type="ORF">GQR93_13750</name>
</gene>
<name>A0A6P1EC38_LENHI</name>
<evidence type="ECO:0000256" key="2">
    <source>
        <dbReference type="ARBA" id="ARBA00022448"/>
    </source>
</evidence>
<dbReference type="Pfam" id="PF00005">
    <property type="entry name" value="ABC_tran"/>
    <property type="match status" value="1"/>
</dbReference>
<dbReference type="InterPro" id="IPR003593">
    <property type="entry name" value="AAA+_ATPase"/>
</dbReference>
<evidence type="ECO:0000256" key="1">
    <source>
        <dbReference type="ARBA" id="ARBA00005417"/>
    </source>
</evidence>
<reference evidence="6 7" key="1">
    <citation type="submission" date="2019-12" db="EMBL/GenBank/DDBJ databases">
        <title>Lactobacillus hilgardii FLUB.</title>
        <authorList>
            <person name="Gustaw K."/>
        </authorList>
    </citation>
    <scope>NUCLEOTIDE SEQUENCE [LARGE SCALE GENOMIC DNA]</scope>
    <source>
        <strain evidence="6 7">FLUB</strain>
    </source>
</reference>
<evidence type="ECO:0000259" key="5">
    <source>
        <dbReference type="PROSITE" id="PS50893"/>
    </source>
</evidence>
<keyword evidence="2" id="KW-0813">Transport</keyword>
<dbReference type="SUPFAM" id="SSF52540">
    <property type="entry name" value="P-loop containing nucleoside triphosphate hydrolases"/>
    <property type="match status" value="1"/>
</dbReference>
<dbReference type="GO" id="GO:0016887">
    <property type="term" value="F:ATP hydrolysis activity"/>
    <property type="evidence" value="ECO:0007669"/>
    <property type="project" value="InterPro"/>
</dbReference>
<dbReference type="RefSeq" id="WP_003550669.1">
    <property type="nucleotide sequence ID" value="NZ_CABKOL010000106.1"/>
</dbReference>